<organism evidence="1 2">
    <name type="scientific">Methylobacterium indicum</name>
    <dbReference type="NCBI Taxonomy" id="1775910"/>
    <lineage>
        <taxon>Bacteria</taxon>
        <taxon>Pseudomonadati</taxon>
        <taxon>Pseudomonadota</taxon>
        <taxon>Alphaproteobacteria</taxon>
        <taxon>Hyphomicrobiales</taxon>
        <taxon>Methylobacteriaceae</taxon>
        <taxon>Methylobacterium</taxon>
    </lineage>
</organism>
<protein>
    <submittedName>
        <fullName evidence="1">Uncharacterized protein</fullName>
    </submittedName>
</protein>
<geneLocation type="plasmid" evidence="1 2">
    <name>pVL1_6</name>
</geneLocation>
<reference evidence="1" key="1">
    <citation type="submission" date="2020-11" db="EMBL/GenBank/DDBJ databases">
        <title>Complete genome sequence of a novel pathogenic Methylobacterium strain isolated from rice in Vietnam.</title>
        <authorList>
            <person name="Lai K."/>
            <person name="Okazaki S."/>
            <person name="Higashi K."/>
            <person name="Mori H."/>
            <person name="Toyoda A."/>
            <person name="Kurokawa K."/>
        </authorList>
    </citation>
    <scope>NUCLEOTIDE SEQUENCE</scope>
    <source>
        <strain evidence="1">VL1</strain>
        <plasmid evidence="1">pVL1_6</plasmid>
    </source>
</reference>
<sequence>MPAPARKPQDPAAIRAGLLALLVALDGTPAGSPAAAAYVSALRRRGEDLAAAAGIEALHEARTAALAAAPDRAEARATAIDAAWSTVPGWTA</sequence>
<keyword evidence="1" id="KW-0614">Plasmid</keyword>
<dbReference type="Proteomes" id="UP000663508">
    <property type="component" value="Plasmid pVL1_6"/>
</dbReference>
<dbReference type="RefSeq" id="WP_207184199.1">
    <property type="nucleotide sequence ID" value="NZ_AP024151.1"/>
</dbReference>
<gene>
    <name evidence="1" type="ORF">mvi_65640</name>
</gene>
<dbReference type="KEGG" id="mind:mvi_65640"/>
<dbReference type="EMBL" id="AP024151">
    <property type="protein sequence ID" value="BCM88103.1"/>
    <property type="molecule type" value="Genomic_DNA"/>
</dbReference>
<evidence type="ECO:0000313" key="2">
    <source>
        <dbReference type="Proteomes" id="UP000663508"/>
    </source>
</evidence>
<name>A0A8H8X0Y8_9HYPH</name>
<proteinExistence type="predicted"/>
<evidence type="ECO:0000313" key="1">
    <source>
        <dbReference type="EMBL" id="BCM88103.1"/>
    </source>
</evidence>
<dbReference type="AlphaFoldDB" id="A0A8H8X0Y8"/>
<accession>A0A8H8X0Y8</accession>